<dbReference type="Proteomes" id="UP001153636">
    <property type="component" value="Chromosome 11"/>
</dbReference>
<gene>
    <name evidence="3" type="ORF">PSYICH_LOCUS2344</name>
</gene>
<sequence>MKYIHFIMLDYIKPLLKRHQESKENLKNKGDSKMDNIQEQRHNSSGMGDFDYRNCPISLNSEDEEYDQMSKKTQSLLSKINNELRTDFEERKYLEERLNNLEKEMEKRNEVLQLCTNFCEDGTREIKKCSEKIQRFDKTISHHEEILDSWQCLIDEFRRIPEDSCHCH</sequence>
<dbReference type="OrthoDB" id="6731754at2759"/>
<evidence type="ECO:0000313" key="3">
    <source>
        <dbReference type="EMBL" id="CAH1101310.1"/>
    </source>
</evidence>
<accession>A0A9P0CKS6</accession>
<name>A0A9P0CKS6_9CUCU</name>
<keyword evidence="4" id="KW-1185">Reference proteome</keyword>
<feature type="coiled-coil region" evidence="1">
    <location>
        <begin position="84"/>
        <end position="111"/>
    </location>
</feature>
<feature type="region of interest" description="Disordered" evidence="2">
    <location>
        <begin position="23"/>
        <end position="45"/>
    </location>
</feature>
<feature type="compositionally biased region" description="Basic and acidic residues" evidence="2">
    <location>
        <begin position="23"/>
        <end position="42"/>
    </location>
</feature>
<organism evidence="3 4">
    <name type="scientific">Psylliodes chrysocephalus</name>
    <dbReference type="NCBI Taxonomy" id="3402493"/>
    <lineage>
        <taxon>Eukaryota</taxon>
        <taxon>Metazoa</taxon>
        <taxon>Ecdysozoa</taxon>
        <taxon>Arthropoda</taxon>
        <taxon>Hexapoda</taxon>
        <taxon>Insecta</taxon>
        <taxon>Pterygota</taxon>
        <taxon>Neoptera</taxon>
        <taxon>Endopterygota</taxon>
        <taxon>Coleoptera</taxon>
        <taxon>Polyphaga</taxon>
        <taxon>Cucujiformia</taxon>
        <taxon>Chrysomeloidea</taxon>
        <taxon>Chrysomelidae</taxon>
        <taxon>Galerucinae</taxon>
        <taxon>Alticini</taxon>
        <taxon>Psylliodes</taxon>
    </lineage>
</organism>
<dbReference type="EMBL" id="OV651823">
    <property type="protein sequence ID" value="CAH1101310.1"/>
    <property type="molecule type" value="Genomic_DNA"/>
</dbReference>
<keyword evidence="1" id="KW-0175">Coiled coil</keyword>
<dbReference type="AlphaFoldDB" id="A0A9P0CKS6"/>
<evidence type="ECO:0000313" key="4">
    <source>
        <dbReference type="Proteomes" id="UP001153636"/>
    </source>
</evidence>
<protein>
    <submittedName>
        <fullName evidence="3">Uncharacterized protein</fullName>
    </submittedName>
</protein>
<proteinExistence type="predicted"/>
<reference evidence="3" key="1">
    <citation type="submission" date="2022-01" db="EMBL/GenBank/DDBJ databases">
        <authorList>
            <person name="King R."/>
        </authorList>
    </citation>
    <scope>NUCLEOTIDE SEQUENCE</scope>
</reference>
<evidence type="ECO:0000256" key="2">
    <source>
        <dbReference type="SAM" id="MobiDB-lite"/>
    </source>
</evidence>
<evidence type="ECO:0000256" key="1">
    <source>
        <dbReference type="SAM" id="Coils"/>
    </source>
</evidence>